<accession>B0JWW7</accession>
<dbReference type="BioCyc" id="MAER449447:MAE_RS21830-MONOMER"/>
<keyword evidence="1" id="KW-0472">Membrane</keyword>
<feature type="transmembrane region" description="Helical" evidence="1">
    <location>
        <begin position="12"/>
        <end position="37"/>
    </location>
</feature>
<keyword evidence="1" id="KW-0812">Transmembrane</keyword>
<gene>
    <name evidence="2" type="ordered locus">MAE_50320</name>
</gene>
<dbReference type="AlphaFoldDB" id="B0JWW7"/>
<dbReference type="Proteomes" id="UP000001510">
    <property type="component" value="Chromosome"/>
</dbReference>
<organism evidence="2 3">
    <name type="scientific">Microcystis aeruginosa (strain NIES-843 / IAM M-2473)</name>
    <dbReference type="NCBI Taxonomy" id="449447"/>
    <lineage>
        <taxon>Bacteria</taxon>
        <taxon>Bacillati</taxon>
        <taxon>Cyanobacteriota</taxon>
        <taxon>Cyanophyceae</taxon>
        <taxon>Oscillatoriophycideae</taxon>
        <taxon>Chroococcales</taxon>
        <taxon>Microcystaceae</taxon>
        <taxon>Microcystis</taxon>
    </lineage>
</organism>
<dbReference type="KEGG" id="mar:MAE_50320"/>
<sequence>MVTGKKSNRKANGLGCLAGGLVFCLLFPLCFFVFGWLSFAVGMSCAFPSQCSTEEEIIKFILSMISFFGGGFALPIFLSCAVGKAVRFGLSRRKNNRTYV</sequence>
<dbReference type="EnsemblBacteria" id="BAG04854">
    <property type="protein sequence ID" value="BAG04854"/>
    <property type="gene ID" value="MAE_50320"/>
</dbReference>
<keyword evidence="1" id="KW-1133">Transmembrane helix</keyword>
<evidence type="ECO:0000313" key="2">
    <source>
        <dbReference type="EMBL" id="BAG04854.1"/>
    </source>
</evidence>
<keyword evidence="3" id="KW-1185">Reference proteome</keyword>
<reference evidence="2 3" key="1">
    <citation type="journal article" date="2007" name="DNA Res.">
        <title>Complete genomic structure of the bloom-forming toxic cyanobacterium Microcystis aeruginosa NIES-843.</title>
        <authorList>
            <person name="Kaneko T."/>
            <person name="Nakajima N."/>
            <person name="Okamoto S."/>
            <person name="Suzuki I."/>
            <person name="Tanabe Y."/>
            <person name="Tamaoki M."/>
            <person name="Nakamura Y."/>
            <person name="Kasai F."/>
            <person name="Watanabe A."/>
            <person name="Kawashima K."/>
            <person name="Kishida Y."/>
            <person name="Ono A."/>
            <person name="Shimizu Y."/>
            <person name="Takahashi C."/>
            <person name="Minami C."/>
            <person name="Fujishiro T."/>
            <person name="Kohara M."/>
            <person name="Katoh M."/>
            <person name="Nakazaki N."/>
            <person name="Nakayama S."/>
            <person name="Yamada M."/>
            <person name="Tabata S."/>
            <person name="Watanabe M.M."/>
        </authorList>
    </citation>
    <scope>NUCLEOTIDE SEQUENCE [LARGE SCALE GENOMIC DNA]</scope>
    <source>
        <strain evidence="3">NIES-843 / IAM M-247</strain>
    </source>
</reference>
<dbReference type="PaxDb" id="449447-MAE_50320"/>
<evidence type="ECO:0000313" key="3">
    <source>
        <dbReference type="Proteomes" id="UP000001510"/>
    </source>
</evidence>
<name>B0JWW7_MICAN</name>
<evidence type="ECO:0000256" key="1">
    <source>
        <dbReference type="SAM" id="Phobius"/>
    </source>
</evidence>
<feature type="transmembrane region" description="Helical" evidence="1">
    <location>
        <begin position="57"/>
        <end position="83"/>
    </location>
</feature>
<proteinExistence type="predicted"/>
<dbReference type="HOGENOM" id="CLU_2302643_0_0_3"/>
<dbReference type="EMBL" id="AP009552">
    <property type="protein sequence ID" value="BAG04854.1"/>
    <property type="molecule type" value="Genomic_DNA"/>
</dbReference>
<protein>
    <submittedName>
        <fullName evidence="2">Uncharacterized protein</fullName>
    </submittedName>
</protein>